<evidence type="ECO:0000256" key="1">
    <source>
        <dbReference type="SAM" id="Coils"/>
    </source>
</evidence>
<evidence type="ECO:0000313" key="3">
    <source>
        <dbReference type="EMBL" id="CED84499.1"/>
    </source>
</evidence>
<organism evidence="3">
    <name type="scientific">Phaffia rhodozyma</name>
    <name type="common">Yeast</name>
    <name type="synonym">Xanthophyllomyces dendrorhous</name>
    <dbReference type="NCBI Taxonomy" id="264483"/>
    <lineage>
        <taxon>Eukaryota</taxon>
        <taxon>Fungi</taxon>
        <taxon>Dikarya</taxon>
        <taxon>Basidiomycota</taxon>
        <taxon>Agaricomycotina</taxon>
        <taxon>Tremellomycetes</taxon>
        <taxon>Cystofilobasidiales</taxon>
        <taxon>Mrakiaceae</taxon>
        <taxon>Phaffia</taxon>
    </lineage>
</organism>
<feature type="region of interest" description="Disordered" evidence="2">
    <location>
        <begin position="412"/>
        <end position="454"/>
    </location>
</feature>
<sequence length="914" mass="100725">MEVDHPLIQELVTLRQALLKYQEAAHQSGLNLQGSRLDATILSDELKSIRYTYSLLKTEVETLRANPSPSIPSNESLTLRQLSLAHRKLSLLLDETEERLRERTDEWVNERAYRGRAEGLLDDFRRRERKRMGQEIGLIVDKKPDEEESENYEVEDLRKELDRERARGDEERSQRSELEIELDRRKREDRSASAVVERYMAFSQSSSLSLHSSLEKLRTRHTATVTTLQAENEKLAYDLSIERERNRSLLRSLGDAGKEAGREAEGRRREIGLRLNALAREERILELIRRWSSKARLALSRLDQPSSANETSSFPPNAVVSELLQEASQILPPSPARPTSTSFFPSILGIAPRVSLELKADAVSPEAAKVFLAEDLVGGLIKELGEEREKRIMLERREWELFGCEGLDEGYDSGSKADLVEPLKPDVEPDRMEGSGGLSLKKEKKEEEKTESVIEDSAFEPGSLNTLDLNRSSSMSSISTLASVPSFGAPLPTTTITTTTTTTTEPTLPVPSLETNLPSDVHPLIPLLDSSPVQYQAIQHSFLLISGSIRTQIQSLSTQLNQTSNAGDGDDRQERLIPQEVLRSALERLEDITEDARVELEIWGDDRKRIAEGYKVGLGLGLDSIGPEKRKGKQSGGNSSLEKEVQAFLEGKGKRGLDVFQRRLEDLEWDLAAIKSAINNPTFILSPSSTPSPNLPTPPNFSRSLSTPLLFSHQVYNNNHAVSNPSSLTHPLSSLNLRNIMPSAFPSTSSPPLSALSSSLSSPMPHHPLSAYSSNSNGSSPASFFPTFPTSATMNSSAIQIHNGARGPSRSSAVGLARSSFSNLGRMFRDPGSHVTSVPNTMRSVSVGETRGGGEGKRMARVLSRTRAGEDLGGSAEEEEETEKTLEENRSVDDGSSGGSGNSDEDSGSEKEVE</sequence>
<feature type="coiled-coil region" evidence="1">
    <location>
        <begin position="147"/>
        <end position="181"/>
    </location>
</feature>
<reference evidence="3" key="1">
    <citation type="submission" date="2014-08" db="EMBL/GenBank/DDBJ databases">
        <authorList>
            <person name="Sharma Rahul"/>
            <person name="Thines Marco"/>
        </authorList>
    </citation>
    <scope>NUCLEOTIDE SEQUENCE</scope>
</reference>
<keyword evidence="1" id="KW-0175">Coiled coil</keyword>
<feature type="compositionally biased region" description="Polar residues" evidence="2">
    <location>
        <begin position="834"/>
        <end position="844"/>
    </location>
</feature>
<feature type="compositionally biased region" description="Basic and acidic residues" evidence="2">
    <location>
        <begin position="883"/>
        <end position="893"/>
    </location>
</feature>
<accession>A0A0F7SUV2</accession>
<dbReference type="EMBL" id="LN483166">
    <property type="protein sequence ID" value="CED84499.1"/>
    <property type="molecule type" value="Genomic_DNA"/>
</dbReference>
<name>A0A0F7SUV2_PHARH</name>
<feature type="compositionally biased region" description="Basic and acidic residues" evidence="2">
    <location>
        <begin position="440"/>
        <end position="452"/>
    </location>
</feature>
<feature type="coiled-coil region" evidence="1">
    <location>
        <begin position="79"/>
        <end position="106"/>
    </location>
</feature>
<proteinExistence type="predicted"/>
<dbReference type="AlphaFoldDB" id="A0A0F7SUV2"/>
<evidence type="ECO:0000256" key="2">
    <source>
        <dbReference type="SAM" id="MobiDB-lite"/>
    </source>
</evidence>
<feature type="compositionally biased region" description="Basic and acidic residues" evidence="2">
    <location>
        <begin position="418"/>
        <end position="433"/>
    </location>
</feature>
<protein>
    <submittedName>
        <fullName evidence="3">Uncharacterized protein</fullName>
    </submittedName>
</protein>
<feature type="region of interest" description="Disordered" evidence="2">
    <location>
        <begin position="832"/>
        <end position="914"/>
    </location>
</feature>